<dbReference type="OrthoDB" id="6090851at2759"/>
<feature type="signal peptide" evidence="2">
    <location>
        <begin position="1"/>
        <end position="17"/>
    </location>
</feature>
<feature type="region of interest" description="Disordered" evidence="1">
    <location>
        <begin position="21"/>
        <end position="111"/>
    </location>
</feature>
<dbReference type="Proteomes" id="UP000596742">
    <property type="component" value="Unassembled WGS sequence"/>
</dbReference>
<keyword evidence="2" id="KW-0732">Signal</keyword>
<dbReference type="EMBL" id="UYJE01007166">
    <property type="protein sequence ID" value="VDI52363.1"/>
    <property type="molecule type" value="Genomic_DNA"/>
</dbReference>
<sequence length="245" mass="28096">MRLVFIFITVCIVTAYGSTLKFESSPSSDDDENEVEAPMPDVAPSSVDDENEVEAPKPDVTPSSESVDDMEDDVEAPKPDVTPSSDDDMEDDVEALNPDGANFESKGETENEFQALKSEVSMLETEMKEVRRRHYHPRNAFRRHRRHHHRRHYHRRHGCVSGTAQLGYSGRRNKQRVMYIRFRRPFRRTPALVVGMTSLDTYRGTNVRVTTKVLHLSNHGFILHIKTWGGSITYNVVYTWMACPK</sequence>
<feature type="chain" id="PRO_5032799565" description="H-type lectin domain-containing protein" evidence="2">
    <location>
        <begin position="18"/>
        <end position="245"/>
    </location>
</feature>
<dbReference type="AlphaFoldDB" id="A0A8B6FPG5"/>
<dbReference type="Gene3D" id="2.60.40.2080">
    <property type="match status" value="1"/>
</dbReference>
<dbReference type="InterPro" id="IPR019019">
    <property type="entry name" value="H-type_lectin_domain"/>
</dbReference>
<proteinExistence type="predicted"/>
<accession>A0A8B6FPG5</accession>
<feature type="compositionally biased region" description="Acidic residues" evidence="1">
    <location>
        <begin position="85"/>
        <end position="94"/>
    </location>
</feature>
<evidence type="ECO:0000313" key="4">
    <source>
        <dbReference type="EMBL" id="VDI52363.1"/>
    </source>
</evidence>
<feature type="domain" description="H-type lectin" evidence="3">
    <location>
        <begin position="180"/>
        <end position="242"/>
    </location>
</feature>
<gene>
    <name evidence="4" type="ORF">MGAL_10B088974</name>
</gene>
<dbReference type="Pfam" id="PF09458">
    <property type="entry name" value="H_lectin"/>
    <property type="match status" value="1"/>
</dbReference>
<name>A0A8B6FPG5_MYTGA</name>
<dbReference type="SUPFAM" id="SSF141086">
    <property type="entry name" value="Agglutinin HPA-like"/>
    <property type="match status" value="1"/>
</dbReference>
<dbReference type="GO" id="GO:0007155">
    <property type="term" value="P:cell adhesion"/>
    <property type="evidence" value="ECO:0007669"/>
    <property type="project" value="InterPro"/>
</dbReference>
<keyword evidence="5" id="KW-1185">Reference proteome</keyword>
<evidence type="ECO:0000313" key="5">
    <source>
        <dbReference type="Proteomes" id="UP000596742"/>
    </source>
</evidence>
<evidence type="ECO:0000259" key="3">
    <source>
        <dbReference type="Pfam" id="PF09458"/>
    </source>
</evidence>
<protein>
    <recommendedName>
        <fullName evidence="3">H-type lectin domain-containing protein</fullName>
    </recommendedName>
</protein>
<comment type="caution">
    <text evidence="4">The sequence shown here is derived from an EMBL/GenBank/DDBJ whole genome shotgun (WGS) entry which is preliminary data.</text>
</comment>
<evidence type="ECO:0000256" key="2">
    <source>
        <dbReference type="SAM" id="SignalP"/>
    </source>
</evidence>
<reference evidence="4" key="1">
    <citation type="submission" date="2018-11" db="EMBL/GenBank/DDBJ databases">
        <authorList>
            <person name="Alioto T."/>
            <person name="Alioto T."/>
        </authorList>
    </citation>
    <scope>NUCLEOTIDE SEQUENCE</scope>
</reference>
<evidence type="ECO:0000256" key="1">
    <source>
        <dbReference type="SAM" id="MobiDB-lite"/>
    </source>
</evidence>
<organism evidence="4 5">
    <name type="scientific">Mytilus galloprovincialis</name>
    <name type="common">Mediterranean mussel</name>
    <dbReference type="NCBI Taxonomy" id="29158"/>
    <lineage>
        <taxon>Eukaryota</taxon>
        <taxon>Metazoa</taxon>
        <taxon>Spiralia</taxon>
        <taxon>Lophotrochozoa</taxon>
        <taxon>Mollusca</taxon>
        <taxon>Bivalvia</taxon>
        <taxon>Autobranchia</taxon>
        <taxon>Pteriomorphia</taxon>
        <taxon>Mytilida</taxon>
        <taxon>Mytiloidea</taxon>
        <taxon>Mytilidae</taxon>
        <taxon>Mytilinae</taxon>
        <taxon>Mytilus</taxon>
    </lineage>
</organism>
<dbReference type="GO" id="GO:0030246">
    <property type="term" value="F:carbohydrate binding"/>
    <property type="evidence" value="ECO:0007669"/>
    <property type="project" value="InterPro"/>
</dbReference>
<dbReference type="InterPro" id="IPR037221">
    <property type="entry name" value="H-type_lectin_dom_sf"/>
</dbReference>